<dbReference type="Pfam" id="PF04564">
    <property type="entry name" value="U-box"/>
    <property type="match status" value="1"/>
</dbReference>
<dbReference type="InterPro" id="IPR003613">
    <property type="entry name" value="Ubox_domain"/>
</dbReference>
<evidence type="ECO:0000313" key="4">
    <source>
        <dbReference type="Proteomes" id="UP000612055"/>
    </source>
</evidence>
<dbReference type="SUPFAM" id="SSF57850">
    <property type="entry name" value="RING/U-box"/>
    <property type="match status" value="1"/>
</dbReference>
<dbReference type="OrthoDB" id="10064100at2759"/>
<name>A0A835XNC9_9CHLO</name>
<feature type="region of interest" description="Disordered" evidence="1">
    <location>
        <begin position="364"/>
        <end position="395"/>
    </location>
</feature>
<evidence type="ECO:0000259" key="2">
    <source>
        <dbReference type="SMART" id="SM00504"/>
    </source>
</evidence>
<dbReference type="UniPathway" id="UPA00143"/>
<proteinExistence type="predicted"/>
<dbReference type="EMBL" id="JAEHOE010000111">
    <property type="protein sequence ID" value="KAG2486532.1"/>
    <property type="molecule type" value="Genomic_DNA"/>
</dbReference>
<reference evidence="3" key="1">
    <citation type="journal article" date="2020" name="bioRxiv">
        <title>Comparative genomics of Chlamydomonas.</title>
        <authorList>
            <person name="Craig R.J."/>
            <person name="Hasan A.R."/>
            <person name="Ness R.W."/>
            <person name="Keightley P.D."/>
        </authorList>
    </citation>
    <scope>NUCLEOTIDE SEQUENCE</scope>
    <source>
        <strain evidence="3">CCAP 11/70</strain>
    </source>
</reference>
<feature type="compositionally biased region" description="Gly residues" evidence="1">
    <location>
        <begin position="378"/>
        <end position="394"/>
    </location>
</feature>
<dbReference type="GO" id="GO:0004842">
    <property type="term" value="F:ubiquitin-protein transferase activity"/>
    <property type="evidence" value="ECO:0007669"/>
    <property type="project" value="InterPro"/>
</dbReference>
<dbReference type="InterPro" id="IPR013083">
    <property type="entry name" value="Znf_RING/FYVE/PHD"/>
</dbReference>
<gene>
    <name evidence="3" type="ORF">HYH03_014833</name>
</gene>
<dbReference type="AlphaFoldDB" id="A0A835XNC9"/>
<sequence length="439" mass="44691">MPVEGLPYDENDGQLFESPVDLVCPILHELFTDPVINSAGQVYERVAIEKALAHRLVDPISNQPVTNQLTTVWPMKSKAAAYRERAVRGCVAQVCRPSCRTPIRYLRRAAELAAGAAGCPPDCGSCLLGAPGLTPEVVDYVLTHPSSIYDFQALSRFASSLAACGHRDLAAGLYTKMLQLGGDSQAQVEALQGLLACWGGEEEEDEERLVERLAALSLGEGPEGCRPARFVGVLLAAGLPEALVVRFCEYILGGAGGGAGSGGPGLGTVGSTGGMAIPGTGNGAGMGPGGPHRVSRCSSIEYGGAAAGGGGGANAAVHAGVAVGANANADLLYIYTKLRCGRLDAALAQRRAVAGGSSAAASGAAGWAGPEKAAPQGLEGGPQGGGGEGGGHGRGWWRRRRVQRAVCSGVYALACLVGAAHPVTRVVQAASVLVLVHTR</sequence>
<dbReference type="Proteomes" id="UP000612055">
    <property type="component" value="Unassembled WGS sequence"/>
</dbReference>
<comment type="caution">
    <text evidence="3">The sequence shown here is derived from an EMBL/GenBank/DDBJ whole genome shotgun (WGS) entry which is preliminary data.</text>
</comment>
<organism evidence="3 4">
    <name type="scientific">Edaphochlamys debaryana</name>
    <dbReference type="NCBI Taxonomy" id="47281"/>
    <lineage>
        <taxon>Eukaryota</taxon>
        <taxon>Viridiplantae</taxon>
        <taxon>Chlorophyta</taxon>
        <taxon>core chlorophytes</taxon>
        <taxon>Chlorophyceae</taxon>
        <taxon>CS clade</taxon>
        <taxon>Chlamydomonadales</taxon>
        <taxon>Chlamydomonadales incertae sedis</taxon>
        <taxon>Edaphochlamys</taxon>
    </lineage>
</organism>
<feature type="domain" description="U-box" evidence="2">
    <location>
        <begin position="21"/>
        <end position="82"/>
    </location>
</feature>
<dbReference type="GO" id="GO:0016567">
    <property type="term" value="P:protein ubiquitination"/>
    <property type="evidence" value="ECO:0007669"/>
    <property type="project" value="UniProtKB-UniPathway"/>
</dbReference>
<keyword evidence="4" id="KW-1185">Reference proteome</keyword>
<evidence type="ECO:0000313" key="3">
    <source>
        <dbReference type="EMBL" id="KAG2486532.1"/>
    </source>
</evidence>
<evidence type="ECO:0000256" key="1">
    <source>
        <dbReference type="SAM" id="MobiDB-lite"/>
    </source>
</evidence>
<dbReference type="SMART" id="SM00504">
    <property type="entry name" value="Ubox"/>
    <property type="match status" value="1"/>
</dbReference>
<dbReference type="Gene3D" id="3.30.40.10">
    <property type="entry name" value="Zinc/RING finger domain, C3HC4 (zinc finger)"/>
    <property type="match status" value="1"/>
</dbReference>
<accession>A0A835XNC9</accession>
<protein>
    <recommendedName>
        <fullName evidence="2">U-box domain-containing protein</fullName>
    </recommendedName>
</protein>